<proteinExistence type="predicted"/>
<protein>
    <submittedName>
        <fullName evidence="2">Uncharacterized protein</fullName>
    </submittedName>
</protein>
<evidence type="ECO:0000256" key="1">
    <source>
        <dbReference type="SAM" id="MobiDB-lite"/>
    </source>
</evidence>
<dbReference type="EMBL" id="MDYQ01000072">
    <property type="protein sequence ID" value="PRP83964.1"/>
    <property type="molecule type" value="Genomic_DNA"/>
</dbReference>
<feature type="region of interest" description="Disordered" evidence="1">
    <location>
        <begin position="50"/>
        <end position="70"/>
    </location>
</feature>
<dbReference type="AlphaFoldDB" id="A0A2P6NJ49"/>
<organism evidence="2 3">
    <name type="scientific">Planoprotostelium fungivorum</name>
    <dbReference type="NCBI Taxonomy" id="1890364"/>
    <lineage>
        <taxon>Eukaryota</taxon>
        <taxon>Amoebozoa</taxon>
        <taxon>Evosea</taxon>
        <taxon>Variosea</taxon>
        <taxon>Cavosteliida</taxon>
        <taxon>Cavosteliaceae</taxon>
        <taxon>Planoprotostelium</taxon>
    </lineage>
</organism>
<dbReference type="InParanoid" id="A0A2P6NJ49"/>
<gene>
    <name evidence="2" type="ORF">PROFUN_08648</name>
</gene>
<reference evidence="2 3" key="1">
    <citation type="journal article" date="2018" name="Genome Biol. Evol.">
        <title>Multiple Roots of Fruiting Body Formation in Amoebozoa.</title>
        <authorList>
            <person name="Hillmann F."/>
            <person name="Forbes G."/>
            <person name="Novohradska S."/>
            <person name="Ferling I."/>
            <person name="Riege K."/>
            <person name="Groth M."/>
            <person name="Westermann M."/>
            <person name="Marz M."/>
            <person name="Spaller T."/>
            <person name="Winckler T."/>
            <person name="Schaap P."/>
            <person name="Glockner G."/>
        </authorList>
    </citation>
    <scope>NUCLEOTIDE SEQUENCE [LARGE SCALE GENOMIC DNA]</scope>
    <source>
        <strain evidence="2 3">Jena</strain>
    </source>
</reference>
<accession>A0A2P6NJ49</accession>
<comment type="caution">
    <text evidence="2">The sequence shown here is derived from an EMBL/GenBank/DDBJ whole genome shotgun (WGS) entry which is preliminary data.</text>
</comment>
<dbReference type="Proteomes" id="UP000241769">
    <property type="component" value="Unassembled WGS sequence"/>
</dbReference>
<sequence>MTAVRSSYRTLAHVQFIVPNFWTETLYKVLGVRTSESTIHLHLILSEESDKLSSEPERQSRRPEASRERHSSLMAYLESPHRYPLRDSESHDKPRPLVVVQTIDFQDTQNLALAMIDSDDRGIMTFDYPLEGSIRHFSSVNAAAHDLLRDFSFSDDFWLKVDQVGDTGEDINFTSVTTEALDFKLRRIQVGDERKVVITVEKPEEQFGEEPPFYQEAAPMVNLDDPLIQYYIDAVENDFISRVAGISSVMICLTTETALAGNLNMATIHGLSSIQEIRGKSVHDLGYSVQHVEYVSRLYYSYYNYPAEGSSFVCKLNGVTTHHDHKTICPNVTLSVILVEPHEVKPITIYPSPLRMWRKSQWDDFIESLLVHAQENLHIASLERHIVPDSFKRQERSMYCYVFRGRFLPSGSKDGLKWGSSCNVASIGRLQKRYFYTTLENGNKIKRRVMWITEIPQLCVVEYKHLSYCGPILFDHLVGMDWEVLITAVSRRSEAKMLASLEHMSARSNMVNTLGGK</sequence>
<name>A0A2P6NJ49_9EUKA</name>
<keyword evidence="3" id="KW-1185">Reference proteome</keyword>
<evidence type="ECO:0000313" key="2">
    <source>
        <dbReference type="EMBL" id="PRP83964.1"/>
    </source>
</evidence>
<evidence type="ECO:0000313" key="3">
    <source>
        <dbReference type="Proteomes" id="UP000241769"/>
    </source>
</evidence>